<protein>
    <submittedName>
        <fullName evidence="1">Uncharacterized protein</fullName>
    </submittedName>
</protein>
<accession>A0ABV6AYC0</accession>
<sequence>MTTDAARKPHPALALKGFTKPVTLGTGIEVHIRKLDMDVITQAAARDAVASGLLTIDEANTANVGEQLGLAIEVKTRVLKASLVQPTLTELVEIYGGTMDEADFGLGNDMSLILEAVDKFNPQKKKPDAK</sequence>
<evidence type="ECO:0000313" key="2">
    <source>
        <dbReference type="Proteomes" id="UP001589733"/>
    </source>
</evidence>
<name>A0ABV6AYC0_9DEIO</name>
<organism evidence="1 2">
    <name type="scientific">Deinococcus oregonensis</name>
    <dbReference type="NCBI Taxonomy" id="1805970"/>
    <lineage>
        <taxon>Bacteria</taxon>
        <taxon>Thermotogati</taxon>
        <taxon>Deinococcota</taxon>
        <taxon>Deinococci</taxon>
        <taxon>Deinococcales</taxon>
        <taxon>Deinococcaceae</taxon>
        <taxon>Deinococcus</taxon>
    </lineage>
</organism>
<proteinExistence type="predicted"/>
<evidence type="ECO:0000313" key="1">
    <source>
        <dbReference type="EMBL" id="MFB9991221.1"/>
    </source>
</evidence>
<gene>
    <name evidence="1" type="ORF">ACFFLM_04390</name>
</gene>
<dbReference type="RefSeq" id="WP_380005932.1">
    <property type="nucleotide sequence ID" value="NZ_JBHLYR010000013.1"/>
</dbReference>
<dbReference type="EMBL" id="JBHLYR010000013">
    <property type="protein sequence ID" value="MFB9991221.1"/>
    <property type="molecule type" value="Genomic_DNA"/>
</dbReference>
<keyword evidence="2" id="KW-1185">Reference proteome</keyword>
<dbReference type="Proteomes" id="UP001589733">
    <property type="component" value="Unassembled WGS sequence"/>
</dbReference>
<comment type="caution">
    <text evidence="1">The sequence shown here is derived from an EMBL/GenBank/DDBJ whole genome shotgun (WGS) entry which is preliminary data.</text>
</comment>
<reference evidence="1 2" key="1">
    <citation type="submission" date="2024-09" db="EMBL/GenBank/DDBJ databases">
        <authorList>
            <person name="Sun Q."/>
            <person name="Mori K."/>
        </authorList>
    </citation>
    <scope>NUCLEOTIDE SEQUENCE [LARGE SCALE GENOMIC DNA]</scope>
    <source>
        <strain evidence="1 2">JCM 13503</strain>
    </source>
</reference>